<reference evidence="2" key="1">
    <citation type="journal article" date="2018" name="Nat. Commun.">
        <title>Diversity and evolution of the emerging Pandoraviridae family.</title>
        <authorList>
            <person name="Legendre M."/>
            <person name="Fabre E."/>
            <person name="Poirot O."/>
            <person name="Jeudy S."/>
            <person name="Lartigue A."/>
            <person name="Alempic J.M."/>
            <person name="Beucher L."/>
            <person name="Philippe N."/>
            <person name="Bertaux L."/>
            <person name="Christo-Foroux E."/>
            <person name="Labadie K."/>
            <person name="Coute Y."/>
            <person name="Abergel C."/>
            <person name="Claverie J.M."/>
        </authorList>
    </citation>
    <scope>NUCLEOTIDE SEQUENCE [LARGE SCALE GENOMIC DNA]</scope>
    <source>
        <strain evidence="2">Neocaledonia</strain>
    </source>
</reference>
<feature type="compositionally biased region" description="Basic and acidic residues" evidence="1">
    <location>
        <begin position="361"/>
        <end position="377"/>
    </location>
</feature>
<dbReference type="KEGG" id="vg:36842396"/>
<name>A0A2U7UB51_9VIRU</name>
<dbReference type="Proteomes" id="UP000249287">
    <property type="component" value="Segment"/>
</dbReference>
<dbReference type="GeneID" id="36842396"/>
<gene>
    <name evidence="2" type="ORF">pneo_cds_76</name>
</gene>
<evidence type="ECO:0000256" key="1">
    <source>
        <dbReference type="SAM" id="MobiDB-lite"/>
    </source>
</evidence>
<dbReference type="EMBL" id="MG011690">
    <property type="protein sequence ID" value="AVK75683.1"/>
    <property type="molecule type" value="Genomic_DNA"/>
</dbReference>
<dbReference type="RefSeq" id="YP_009481686.1">
    <property type="nucleotide sequence ID" value="NC_037666.1"/>
</dbReference>
<proteinExistence type="predicted"/>
<organism evidence="2">
    <name type="scientific">Pandoravirus neocaledonia</name>
    <dbReference type="NCBI Taxonomy" id="2107708"/>
    <lineage>
        <taxon>Viruses</taxon>
        <taxon>Pandoravirus</taxon>
    </lineage>
</organism>
<sequence length="573" mass="61566">MHHEQRFGSPEAASAAHALEIAWATLRHDAALYQTGAITDSVHLCQSTCGHLGCAVPHCTALSTEEEVAGALAHIDALADGAWLVSDLARARRDAIAAMTETAQSLDAARGGPSYAVRWVAYRACRPYVDMIHQLHGRLWGAYAPFWALVSRIAVQTPTHDARHPTLPPPPLCGPPTLRNQETVLLLSSSSPSLSCLEQSHEAATSLPRTGACGPHGTTVSGATWMEIDQGACAATVARLRAVALAKRMARDAAYPPADDARWATGRHALLAALGASPDTKLLLTVKDRRHVLADGTRVTSRKISLRANFAVCPFVATTQTTQGAARARPRRHSGSEQYSIVACAYNHTVATGGGQGQAEARSDARDESTDQRRRDGMSPTIACMQRLCVGKYMLDGWLSRIAHRSRDALHTIALLNRASPTVHSRDARSGDLGFCTTLPYAIGRVSVVRRQIVLDGCLVAILVRDAYVVQPAVRAAESRLFGAAHRLSVTPPPDRALDRRAAADAMRLLNGNPRANMSPRRTLGALRYATWYACAAGHPDGYDAALVTSLLDRVGFHPTRGLVARLVLLWSP</sequence>
<feature type="region of interest" description="Disordered" evidence="1">
    <location>
        <begin position="352"/>
        <end position="377"/>
    </location>
</feature>
<accession>A0A2U7UB51</accession>
<evidence type="ECO:0000313" key="2">
    <source>
        <dbReference type="EMBL" id="AVK75683.1"/>
    </source>
</evidence>
<protein>
    <submittedName>
        <fullName evidence="2">Uncharacterized protein</fullName>
    </submittedName>
</protein>